<dbReference type="EMBL" id="ABCS01000007">
    <property type="protein sequence ID" value="EDM80876.1"/>
    <property type="molecule type" value="Genomic_DNA"/>
</dbReference>
<sequence length="66" mass="6783">MPESEFIPVGGGDYEVARILTTDGVHIVDGDGDPVSVSVVGFDGADSYAYLGGVGTQIINRFPPVG</sequence>
<protein>
    <submittedName>
        <fullName evidence="1">Uncharacterized protein</fullName>
    </submittedName>
</protein>
<evidence type="ECO:0000313" key="1">
    <source>
        <dbReference type="EMBL" id="EDM80876.1"/>
    </source>
</evidence>
<reference evidence="1 2" key="1">
    <citation type="submission" date="2007-06" db="EMBL/GenBank/DDBJ databases">
        <authorList>
            <person name="Shimkets L."/>
            <person name="Ferriera S."/>
            <person name="Johnson J."/>
            <person name="Kravitz S."/>
            <person name="Beeson K."/>
            <person name="Sutton G."/>
            <person name="Rogers Y.-H."/>
            <person name="Friedman R."/>
            <person name="Frazier M."/>
            <person name="Venter J.C."/>
        </authorList>
    </citation>
    <scope>NUCLEOTIDE SEQUENCE [LARGE SCALE GENOMIC DNA]</scope>
    <source>
        <strain evidence="1 2">SIR-1</strain>
    </source>
</reference>
<keyword evidence="2" id="KW-1185">Reference proteome</keyword>
<gene>
    <name evidence="1" type="ORF">PPSIR1_28238</name>
</gene>
<evidence type="ECO:0000313" key="2">
    <source>
        <dbReference type="Proteomes" id="UP000005801"/>
    </source>
</evidence>
<comment type="caution">
    <text evidence="1">The sequence shown here is derived from an EMBL/GenBank/DDBJ whole genome shotgun (WGS) entry which is preliminary data.</text>
</comment>
<dbReference type="RefSeq" id="WP_006969969.1">
    <property type="nucleotide sequence ID" value="NZ_ABCS01000007.1"/>
</dbReference>
<accession>A6FZS0</accession>
<organism evidence="1 2">
    <name type="scientific">Plesiocystis pacifica SIR-1</name>
    <dbReference type="NCBI Taxonomy" id="391625"/>
    <lineage>
        <taxon>Bacteria</taxon>
        <taxon>Pseudomonadati</taxon>
        <taxon>Myxococcota</taxon>
        <taxon>Polyangia</taxon>
        <taxon>Nannocystales</taxon>
        <taxon>Nannocystaceae</taxon>
        <taxon>Plesiocystis</taxon>
    </lineage>
</organism>
<name>A6FZS0_9BACT</name>
<proteinExistence type="predicted"/>
<dbReference type="AlphaFoldDB" id="A6FZS0"/>
<dbReference type="Proteomes" id="UP000005801">
    <property type="component" value="Unassembled WGS sequence"/>
</dbReference>